<gene>
    <name evidence="2" type="ORF">SEVIR_4G242200v2</name>
</gene>
<evidence type="ECO:0000313" key="2">
    <source>
        <dbReference type="EMBL" id="TKW22644.1"/>
    </source>
</evidence>
<organism evidence="2 3">
    <name type="scientific">Setaria viridis</name>
    <name type="common">Green bristlegrass</name>
    <name type="synonym">Setaria italica subsp. viridis</name>
    <dbReference type="NCBI Taxonomy" id="4556"/>
    <lineage>
        <taxon>Eukaryota</taxon>
        <taxon>Viridiplantae</taxon>
        <taxon>Streptophyta</taxon>
        <taxon>Embryophyta</taxon>
        <taxon>Tracheophyta</taxon>
        <taxon>Spermatophyta</taxon>
        <taxon>Magnoliopsida</taxon>
        <taxon>Liliopsida</taxon>
        <taxon>Poales</taxon>
        <taxon>Poaceae</taxon>
        <taxon>PACMAD clade</taxon>
        <taxon>Panicoideae</taxon>
        <taxon>Panicodae</taxon>
        <taxon>Paniceae</taxon>
        <taxon>Cenchrinae</taxon>
        <taxon>Setaria</taxon>
    </lineage>
</organism>
<evidence type="ECO:0000256" key="1">
    <source>
        <dbReference type="SAM" id="MobiDB-lite"/>
    </source>
</evidence>
<reference evidence="2" key="1">
    <citation type="submission" date="2019-03" db="EMBL/GenBank/DDBJ databases">
        <title>WGS assembly of Setaria viridis.</title>
        <authorList>
            <person name="Huang P."/>
            <person name="Jenkins J."/>
            <person name="Grimwood J."/>
            <person name="Barry K."/>
            <person name="Healey A."/>
            <person name="Mamidi S."/>
            <person name="Sreedasyam A."/>
            <person name="Shu S."/>
            <person name="Feldman M."/>
            <person name="Wu J."/>
            <person name="Yu Y."/>
            <person name="Chen C."/>
            <person name="Johnson J."/>
            <person name="Rokhsar D."/>
            <person name="Baxter I."/>
            <person name="Schmutz J."/>
            <person name="Brutnell T."/>
            <person name="Kellogg E."/>
        </authorList>
    </citation>
    <scope>NUCLEOTIDE SEQUENCE [LARGE SCALE GENOMIC DNA]</scope>
</reference>
<name>A0A4U6V427_SETVI</name>
<keyword evidence="3" id="KW-1185">Reference proteome</keyword>
<evidence type="ECO:0000313" key="3">
    <source>
        <dbReference type="Proteomes" id="UP000298652"/>
    </source>
</evidence>
<dbReference type="EMBL" id="CM016555">
    <property type="protein sequence ID" value="TKW22644.1"/>
    <property type="molecule type" value="Genomic_DNA"/>
</dbReference>
<dbReference type="Proteomes" id="UP000298652">
    <property type="component" value="Chromosome 4"/>
</dbReference>
<proteinExistence type="predicted"/>
<dbReference type="AlphaFoldDB" id="A0A4U6V427"/>
<feature type="region of interest" description="Disordered" evidence="1">
    <location>
        <begin position="1"/>
        <end position="76"/>
    </location>
</feature>
<accession>A0A4U6V427</accession>
<sequence>MALANSGSTAVPPGEPAVPPAILGSDPPAVKPPAAPGSDSPAAPGGDAPTAAPVKPPAVQPGPENSPFPPPIHDIK</sequence>
<protein>
    <submittedName>
        <fullName evidence="2">Uncharacterized protein</fullName>
    </submittedName>
</protein>
<feature type="compositionally biased region" description="Pro residues" evidence="1">
    <location>
        <begin position="54"/>
        <end position="76"/>
    </location>
</feature>
<dbReference type="Gramene" id="TKW22644">
    <property type="protein sequence ID" value="TKW22644"/>
    <property type="gene ID" value="SEVIR_4G242200v2"/>
</dbReference>
<feature type="compositionally biased region" description="Low complexity" evidence="1">
    <location>
        <begin position="36"/>
        <end position="53"/>
    </location>
</feature>